<dbReference type="Proteomes" id="UP000315400">
    <property type="component" value="Unassembled WGS sequence"/>
</dbReference>
<dbReference type="PANTHER" id="PTHR30576">
    <property type="entry name" value="COLANIC BIOSYNTHESIS UDP-GLUCOSE LIPID CARRIER TRANSFERASE"/>
    <property type="match status" value="1"/>
</dbReference>
<organism evidence="3 4">
    <name type="scientific">Spiribacter salinus</name>
    <dbReference type="NCBI Taxonomy" id="1335746"/>
    <lineage>
        <taxon>Bacteria</taxon>
        <taxon>Pseudomonadati</taxon>
        <taxon>Pseudomonadota</taxon>
        <taxon>Gammaproteobacteria</taxon>
        <taxon>Chromatiales</taxon>
        <taxon>Ectothiorhodospiraceae</taxon>
        <taxon>Spiribacter</taxon>
    </lineage>
</organism>
<name>A0A540VQA5_9GAMM</name>
<dbReference type="STRING" id="1260251.SPISAL_08120"/>
<proteinExistence type="inferred from homology"/>
<dbReference type="GO" id="GO:0016780">
    <property type="term" value="F:phosphotransferase activity, for other substituted phosphate groups"/>
    <property type="evidence" value="ECO:0007669"/>
    <property type="project" value="TreeGrafter"/>
</dbReference>
<sequence>MIRALDLVLALIGLLALMPLLLLITALGLLETGSPFYRQLRVGRHREPFVLIKFRTMRPGTPSVATHLADQTAITRGGQILRRTKLDELPQLWNVLKGDMSLVGPRPCLPSQHALIAERVARGVFSERPGITGFGQIAGVDMSDPVTLAQKDAALVRDLRLKTYVRCLVMTLSGQGQGDRIRHE</sequence>
<gene>
    <name evidence="3" type="ORF">FKY71_11155</name>
</gene>
<keyword evidence="3" id="KW-0808">Transferase</keyword>
<dbReference type="InterPro" id="IPR003362">
    <property type="entry name" value="Bact_transf"/>
</dbReference>
<evidence type="ECO:0000256" key="1">
    <source>
        <dbReference type="ARBA" id="ARBA00006464"/>
    </source>
</evidence>
<dbReference type="Pfam" id="PF02397">
    <property type="entry name" value="Bac_transf"/>
    <property type="match status" value="1"/>
</dbReference>
<protein>
    <submittedName>
        <fullName evidence="3">Sugar transferase</fullName>
    </submittedName>
</protein>
<evidence type="ECO:0000313" key="4">
    <source>
        <dbReference type="Proteomes" id="UP000315400"/>
    </source>
</evidence>
<evidence type="ECO:0000313" key="3">
    <source>
        <dbReference type="EMBL" id="TQE98945.1"/>
    </source>
</evidence>
<dbReference type="AlphaFoldDB" id="A0A540VQA5"/>
<comment type="caution">
    <text evidence="3">The sequence shown here is derived from an EMBL/GenBank/DDBJ whole genome shotgun (WGS) entry which is preliminary data.</text>
</comment>
<feature type="domain" description="Bacterial sugar transferase" evidence="2">
    <location>
        <begin position="3"/>
        <end position="172"/>
    </location>
</feature>
<comment type="similarity">
    <text evidence="1">Belongs to the bacterial sugar transferase family.</text>
</comment>
<reference evidence="3 4" key="1">
    <citation type="submission" date="2019-06" db="EMBL/GenBank/DDBJ databases">
        <title>Metagenome assembled Genome of Spiribacter salinus SL48-SHIP from the microbial mat of Salt Lake 48 (Novosibirsk region, Russia).</title>
        <authorList>
            <person name="Shipova A."/>
            <person name="Rozanov A.S."/>
            <person name="Bryanskaya A.V."/>
            <person name="Peltek S.E."/>
        </authorList>
    </citation>
    <scope>NUCLEOTIDE SEQUENCE [LARGE SCALE GENOMIC DNA]</scope>
    <source>
        <strain evidence="3">SL48-SHIP-2</strain>
    </source>
</reference>
<dbReference type="PANTHER" id="PTHR30576:SF10">
    <property type="entry name" value="SLL5057 PROTEIN"/>
    <property type="match status" value="1"/>
</dbReference>
<evidence type="ECO:0000259" key="2">
    <source>
        <dbReference type="Pfam" id="PF02397"/>
    </source>
</evidence>
<accession>A0A540VQA5</accession>
<dbReference type="EMBL" id="VIFK01000110">
    <property type="protein sequence ID" value="TQE98945.1"/>
    <property type="molecule type" value="Genomic_DNA"/>
</dbReference>